<feature type="transmembrane region" description="Helical" evidence="7">
    <location>
        <begin position="281"/>
        <end position="303"/>
    </location>
</feature>
<keyword evidence="4" id="KW-0813">Transport</keyword>
<name>A0ABM0GTF4_SACKO</name>
<evidence type="ECO:0000256" key="3">
    <source>
        <dbReference type="ARBA" id="ARBA00022692"/>
    </source>
</evidence>
<evidence type="ECO:0000313" key="8">
    <source>
        <dbReference type="Proteomes" id="UP000694865"/>
    </source>
</evidence>
<reference evidence="9" key="1">
    <citation type="submission" date="2025-08" db="UniProtKB">
        <authorList>
            <consortium name="RefSeq"/>
        </authorList>
    </citation>
    <scope>IDENTIFICATION</scope>
    <source>
        <tissue evidence="9">Testes</tissue>
    </source>
</reference>
<feature type="transmembrane region" description="Helical" evidence="7">
    <location>
        <begin position="315"/>
        <end position="336"/>
    </location>
</feature>
<feature type="transmembrane region" description="Helical" evidence="7">
    <location>
        <begin position="122"/>
        <end position="143"/>
    </location>
</feature>
<dbReference type="InterPro" id="IPR004710">
    <property type="entry name" value="Bilac:Na_transpt"/>
</dbReference>
<dbReference type="InterPro" id="IPR038770">
    <property type="entry name" value="Na+/solute_symporter_sf"/>
</dbReference>
<protein>
    <submittedName>
        <fullName evidence="9">Ileal sodium/bile acid cotransporter-like</fullName>
    </submittedName>
</protein>
<evidence type="ECO:0000256" key="1">
    <source>
        <dbReference type="ARBA" id="ARBA00004141"/>
    </source>
</evidence>
<accession>A0ABM0GTF4</accession>
<gene>
    <name evidence="9" type="primary">LOC100372528</name>
</gene>
<feature type="transmembrane region" description="Helical" evidence="7">
    <location>
        <begin position="91"/>
        <end position="116"/>
    </location>
</feature>
<organism evidence="8 9">
    <name type="scientific">Saccoglossus kowalevskii</name>
    <name type="common">Acorn worm</name>
    <dbReference type="NCBI Taxonomy" id="10224"/>
    <lineage>
        <taxon>Eukaryota</taxon>
        <taxon>Metazoa</taxon>
        <taxon>Hemichordata</taxon>
        <taxon>Enteropneusta</taxon>
        <taxon>Harrimaniidae</taxon>
        <taxon>Saccoglossus</taxon>
    </lineage>
</organism>
<feature type="transmembrane region" description="Helical" evidence="7">
    <location>
        <begin position="61"/>
        <end position="79"/>
    </location>
</feature>
<feature type="transmembrane region" description="Helical" evidence="7">
    <location>
        <begin position="220"/>
        <end position="244"/>
    </location>
</feature>
<keyword evidence="3 7" id="KW-0812">Transmembrane</keyword>
<evidence type="ECO:0000256" key="2">
    <source>
        <dbReference type="ARBA" id="ARBA00006528"/>
    </source>
</evidence>
<dbReference type="Pfam" id="PF01758">
    <property type="entry name" value="SBF"/>
    <property type="match status" value="1"/>
</dbReference>
<evidence type="ECO:0000256" key="6">
    <source>
        <dbReference type="ARBA" id="ARBA00023136"/>
    </source>
</evidence>
<evidence type="ECO:0000256" key="7">
    <source>
        <dbReference type="SAM" id="Phobius"/>
    </source>
</evidence>
<keyword evidence="4" id="KW-0769">Symport</keyword>
<keyword evidence="8" id="KW-1185">Reference proteome</keyword>
<proteinExistence type="inferred from homology"/>
<dbReference type="Gene3D" id="1.20.1530.20">
    <property type="match status" value="1"/>
</dbReference>
<feature type="transmembrane region" description="Helical" evidence="7">
    <location>
        <begin position="189"/>
        <end position="208"/>
    </location>
</feature>
<feature type="transmembrane region" description="Helical" evidence="7">
    <location>
        <begin position="150"/>
        <end position="173"/>
    </location>
</feature>
<dbReference type="PANTHER" id="PTHR10361:SF28">
    <property type="entry name" value="P3 PROTEIN-RELATED"/>
    <property type="match status" value="1"/>
</dbReference>
<evidence type="ECO:0000313" key="9">
    <source>
        <dbReference type="RefSeq" id="XP_002736986.1"/>
    </source>
</evidence>
<evidence type="ECO:0000256" key="5">
    <source>
        <dbReference type="ARBA" id="ARBA00022989"/>
    </source>
</evidence>
<dbReference type="GeneID" id="100372528"/>
<comment type="similarity">
    <text evidence="2">Belongs to the bile acid:sodium symporter (BASS) (TC 2.A.28) family.</text>
</comment>
<evidence type="ECO:0000256" key="4">
    <source>
        <dbReference type="ARBA" id="ARBA00022847"/>
    </source>
</evidence>
<sequence>MSAATPPSEHPYTGEEYGPITESYLTGPNFTANFTVDFGNFTINAPRLDPRTEAMKKGNDIMMMTVLVIIMVGMGCTIVPRDLLKPVRRPLPMVVCFFAQFVVMPLLTFGLCHALGTSPNQSLGAIVIASSPGGPAANLFTLVSGGDIALSLFLACASTLISMGLLPLCMFIFTRSWTSDNAVIPFKNIAIALIFVTAPPIFGMLLRWKSLKWSMIYGKIAGIIGMVGIVVNVILMCLISPGTLVSSWESYIIGVGLPMVAFASGYFGCRVLKQKNSVRNAVGFNACMKNVPVTVTLISLSFGTAEFGELMTIPLIYGISSLGLGMVLSVIIKRVCPPATSEKEKLEEHYDTEDETVLIFEWITVM</sequence>
<comment type="subcellular location">
    <subcellularLocation>
        <location evidence="1">Membrane</location>
        <topology evidence="1">Multi-pass membrane protein</topology>
    </subcellularLocation>
</comment>
<dbReference type="RefSeq" id="XP_002736986.1">
    <property type="nucleotide sequence ID" value="XM_002736940.2"/>
</dbReference>
<keyword evidence="5 7" id="KW-1133">Transmembrane helix</keyword>
<feature type="transmembrane region" description="Helical" evidence="7">
    <location>
        <begin position="250"/>
        <end position="269"/>
    </location>
</feature>
<keyword evidence="6 7" id="KW-0472">Membrane</keyword>
<dbReference type="InterPro" id="IPR002657">
    <property type="entry name" value="BilAc:Na_symport/Acr3"/>
</dbReference>
<dbReference type="PANTHER" id="PTHR10361">
    <property type="entry name" value="SODIUM-BILE ACID COTRANSPORTER"/>
    <property type="match status" value="1"/>
</dbReference>
<dbReference type="Proteomes" id="UP000694865">
    <property type="component" value="Unplaced"/>
</dbReference>